<feature type="region of interest" description="Disordered" evidence="1">
    <location>
        <begin position="86"/>
        <end position="116"/>
    </location>
</feature>
<feature type="region of interest" description="Disordered" evidence="1">
    <location>
        <begin position="627"/>
        <end position="687"/>
    </location>
</feature>
<evidence type="ECO:0000313" key="3">
    <source>
        <dbReference type="RefSeq" id="XP_017777475.1"/>
    </source>
</evidence>
<feature type="compositionally biased region" description="Basic and acidic residues" evidence="1">
    <location>
        <begin position="187"/>
        <end position="198"/>
    </location>
</feature>
<reference evidence="3" key="1">
    <citation type="submission" date="2025-08" db="UniProtKB">
        <authorList>
            <consortium name="RefSeq"/>
        </authorList>
    </citation>
    <scope>IDENTIFICATION</scope>
    <source>
        <tissue evidence="3">Whole Larva</tissue>
    </source>
</reference>
<proteinExistence type="predicted"/>
<gene>
    <name evidence="3" type="primary">LOC108563337</name>
</gene>
<feature type="compositionally biased region" description="Polar residues" evidence="1">
    <location>
        <begin position="634"/>
        <end position="643"/>
    </location>
</feature>
<feature type="region of interest" description="Disordered" evidence="1">
    <location>
        <begin position="1"/>
        <end position="62"/>
    </location>
</feature>
<feature type="compositionally biased region" description="Polar residues" evidence="1">
    <location>
        <begin position="1"/>
        <end position="10"/>
    </location>
</feature>
<feature type="compositionally biased region" description="Basic and acidic residues" evidence="1">
    <location>
        <begin position="168"/>
        <end position="178"/>
    </location>
</feature>
<feature type="compositionally biased region" description="Basic and acidic residues" evidence="1">
    <location>
        <begin position="785"/>
        <end position="796"/>
    </location>
</feature>
<feature type="compositionally biased region" description="Basic and acidic residues" evidence="1">
    <location>
        <begin position="567"/>
        <end position="578"/>
    </location>
</feature>
<feature type="region of interest" description="Disordered" evidence="1">
    <location>
        <begin position="487"/>
        <end position="580"/>
    </location>
</feature>
<dbReference type="Proteomes" id="UP000695000">
    <property type="component" value="Unplaced"/>
</dbReference>
<feature type="compositionally biased region" description="Polar residues" evidence="1">
    <location>
        <begin position="652"/>
        <end position="662"/>
    </location>
</feature>
<feature type="region of interest" description="Disordered" evidence="1">
    <location>
        <begin position="130"/>
        <end position="210"/>
    </location>
</feature>
<feature type="region of interest" description="Disordered" evidence="1">
    <location>
        <begin position="367"/>
        <end position="386"/>
    </location>
</feature>
<feature type="compositionally biased region" description="Polar residues" evidence="1">
    <location>
        <begin position="554"/>
        <end position="563"/>
    </location>
</feature>
<feature type="compositionally biased region" description="Polar residues" evidence="1">
    <location>
        <begin position="22"/>
        <end position="36"/>
    </location>
</feature>
<feature type="compositionally biased region" description="Basic and acidic residues" evidence="1">
    <location>
        <begin position="531"/>
        <end position="550"/>
    </location>
</feature>
<protein>
    <submittedName>
        <fullName evidence="3">Protein NETWORKED 2C-like</fullName>
    </submittedName>
</protein>
<dbReference type="GeneID" id="108563337"/>
<evidence type="ECO:0000256" key="1">
    <source>
        <dbReference type="SAM" id="MobiDB-lite"/>
    </source>
</evidence>
<feature type="region of interest" description="Disordered" evidence="1">
    <location>
        <begin position="772"/>
        <end position="796"/>
    </location>
</feature>
<dbReference type="RefSeq" id="XP_017777475.1">
    <property type="nucleotide sequence ID" value="XM_017921986.1"/>
</dbReference>
<sequence>MSDVESSSKVLTRKQRKMKSMSYMQFDSETLSSGSEEIQLKRKTISNNAESPSKKTKKVKKTKVKRLIENADVDDGTPVAKIKRRNKTSNKENVEMGTPVIKKKKLKKEPTLELSDSDVALKHPAIEEKLDAMSGKKKKVKKSKKIVKQESAISPEIVKKKSKKSKKAVLEKQSKVESESPNTSDFKSVDESIKEKSNSDLSPDIPETPSVRKLSQLFEQNKIDKISSPLRRSTRTVKLINSDKINTSYENARNTFVKKAEDSPKQKRNLIEKSSQKKLVGGDKKKSKVVSRDKSNLNVYNLHDMFEDYNNEVLEKNFNESRLSAGRLSKISSPIPVESMEIDDEKPFNYNIFDENLTLEKSAFAGNSSGASRKLSSRKSMSTPMKSKNFVEDEDKVFEKSPIQGNLLDLTKRLSVRKANSITPKIKKFMENECEEKLPIEQNIDDSKKRASLRKVNNITPKIKKIKENVEKIAVAENAEDLTKRLSTRKTNSITPKTDKKNMENEGENLEDLSKPLRARKANSVTPKSNKVNEDFEKSPVEERFEDLTKRLSTKITDGTTPKTNKKNVENEDFEKSPVGENLEDSIKLLSTKKANSITPKNKKEVEYEDFEKSPIQGNLDDLTKRLSSRRSNRATPNKSKCQTEVGDQEQNKTPKSLSKIKSSVAAKPNNKSAENNDPIEGNLTELTKRVSVRKSKTPIKKSVKASNGIENECNKTVSVIKAPINNLQNTPQRKRISALKIATPKAKKPLENDATDTAKTRKISTSKCFTAKEKKRIKSPTESAVRKSSERKRASGDCKLTNTMEINDDVETKVKLNSPSRVRKSIYTNIVNNINANSADFINSPKAATDMFTKVDENSFMLNSGDGKLGDTPNNETFPANTTFELTSPNKTFGSGSKKKSSGNKRNTFELKPEDSYLQSSKKRTTFELEPDESFIQSAKRRTLGELNSNKKVNAKGKSNMRKNVVMNLFNADLGNETPPWHNVTDDAKLFINDSCVNLKMSQKRVVINTPPSGVSTPYTSKFVGNRLSNVTKLKSSMKKPAVVKGGVQVSSKAISKTYVRTKLPNFVKIRKEALNKLESVEDHAIRKAERAKLLLSGCKVAIGLSKNTSEKKAAKSPVKVSPNKTVATPKKAVGFAVDGLKTPKRTINSRLATPAKVIIPPMPVKKPSPVKPNYTRFGFKVRKDEKSSKESEIKAVIQKTRIERDAVKDRRTAIQGVRSNRRFDLLMKLRQKT</sequence>
<evidence type="ECO:0000313" key="2">
    <source>
        <dbReference type="Proteomes" id="UP000695000"/>
    </source>
</evidence>
<name>A0ABM1MSC5_NICVS</name>
<keyword evidence="2" id="KW-1185">Reference proteome</keyword>
<feature type="compositionally biased region" description="Basic residues" evidence="1">
    <location>
        <begin position="135"/>
        <end position="146"/>
    </location>
</feature>
<feature type="compositionally biased region" description="Polar residues" evidence="1">
    <location>
        <begin position="873"/>
        <end position="894"/>
    </location>
</feature>
<organism evidence="2 3">
    <name type="scientific">Nicrophorus vespilloides</name>
    <name type="common">Boreal carrion beetle</name>
    <dbReference type="NCBI Taxonomy" id="110193"/>
    <lineage>
        <taxon>Eukaryota</taxon>
        <taxon>Metazoa</taxon>
        <taxon>Ecdysozoa</taxon>
        <taxon>Arthropoda</taxon>
        <taxon>Hexapoda</taxon>
        <taxon>Insecta</taxon>
        <taxon>Pterygota</taxon>
        <taxon>Neoptera</taxon>
        <taxon>Endopterygota</taxon>
        <taxon>Coleoptera</taxon>
        <taxon>Polyphaga</taxon>
        <taxon>Staphyliniformia</taxon>
        <taxon>Silphidae</taxon>
        <taxon>Nicrophorinae</taxon>
        <taxon>Nicrophorus</taxon>
    </lineage>
</organism>
<feature type="region of interest" description="Disordered" evidence="1">
    <location>
        <begin position="868"/>
        <end position="925"/>
    </location>
</feature>
<accession>A0ABM1MSC5</accession>